<dbReference type="Gene3D" id="3.40.50.2020">
    <property type="match status" value="2"/>
</dbReference>
<feature type="domain" description="Phosphoribosyltransferase" evidence="3">
    <location>
        <begin position="98"/>
        <end position="169"/>
    </location>
</feature>
<dbReference type="STRING" id="22663.A0A2I0JTL4"/>
<feature type="domain" description="Phosphoribosyltransferase" evidence="3">
    <location>
        <begin position="170"/>
        <end position="275"/>
    </location>
</feature>
<comment type="pathway">
    <text evidence="1">Pyrimidine metabolism; CTP biosynthesis via salvage pathway; CTP from cytidine: step 1/3.</text>
</comment>
<feature type="domain" description="Phosphoribulokinase/uridine kinase" evidence="2">
    <location>
        <begin position="1"/>
        <end position="68"/>
    </location>
</feature>
<proteinExistence type="predicted"/>
<dbReference type="InterPro" id="IPR000836">
    <property type="entry name" value="PRTase_dom"/>
</dbReference>
<comment type="caution">
    <text evidence="4">The sequence shown here is derived from an EMBL/GenBank/DDBJ whole genome shotgun (WGS) entry which is preliminary data.</text>
</comment>
<dbReference type="SUPFAM" id="SSF53271">
    <property type="entry name" value="PRTase-like"/>
    <property type="match status" value="1"/>
</dbReference>
<dbReference type="AlphaFoldDB" id="A0A2I0JTL4"/>
<dbReference type="SUPFAM" id="SSF52540">
    <property type="entry name" value="P-loop containing nucleoside triphosphate hydrolases"/>
    <property type="match status" value="1"/>
</dbReference>
<sequence length="277" mass="31459">MNMKIFVDTDADVRLARRIRRDTVERGRDIDSVLEMYAKFVKPAFDDFVLPSKKYADVIIPRGGENHIAVDLIVQHIRTKLGQHDLCKIYSNVYVIQSTFQIRGMHTLIRDKDISKHDFVFYSDRLIRLVVEHGLGHLPFTEKQVVTPTGSMYTGVDFCKKLCGVSIVRRDGDNGKQLIYEKLPKDICERHVLLLDPVLATGNSANQAIELLIEKGVPESHIIFLNLISAPEGIHCVCKRFPSLKIVTSEIDVALNEEFRVIPGMGEFGDRYFGTDD</sequence>
<evidence type="ECO:0000313" key="4">
    <source>
        <dbReference type="EMBL" id="PKI59240.1"/>
    </source>
</evidence>
<dbReference type="PRINTS" id="PR00988">
    <property type="entry name" value="URIDINKINASE"/>
</dbReference>
<evidence type="ECO:0000313" key="5">
    <source>
        <dbReference type="Proteomes" id="UP000233551"/>
    </source>
</evidence>
<dbReference type="InterPro" id="IPR029057">
    <property type="entry name" value="PRTase-like"/>
</dbReference>
<organism evidence="4 5">
    <name type="scientific">Punica granatum</name>
    <name type="common">Pomegranate</name>
    <dbReference type="NCBI Taxonomy" id="22663"/>
    <lineage>
        <taxon>Eukaryota</taxon>
        <taxon>Viridiplantae</taxon>
        <taxon>Streptophyta</taxon>
        <taxon>Embryophyta</taxon>
        <taxon>Tracheophyta</taxon>
        <taxon>Spermatophyta</taxon>
        <taxon>Magnoliopsida</taxon>
        <taxon>eudicotyledons</taxon>
        <taxon>Gunneridae</taxon>
        <taxon>Pentapetalae</taxon>
        <taxon>rosids</taxon>
        <taxon>malvids</taxon>
        <taxon>Myrtales</taxon>
        <taxon>Lythraceae</taxon>
        <taxon>Punica</taxon>
    </lineage>
</organism>
<keyword evidence="5" id="KW-1185">Reference proteome</keyword>
<evidence type="ECO:0000256" key="1">
    <source>
        <dbReference type="ARBA" id="ARBA00004784"/>
    </source>
</evidence>
<dbReference type="GO" id="GO:0016301">
    <property type="term" value="F:kinase activity"/>
    <property type="evidence" value="ECO:0007669"/>
    <property type="project" value="InterPro"/>
</dbReference>
<dbReference type="PANTHER" id="PTHR10285">
    <property type="entry name" value="URIDINE KINASE"/>
    <property type="match status" value="1"/>
</dbReference>
<gene>
    <name evidence="4" type="ORF">CRG98_020320</name>
</gene>
<dbReference type="CDD" id="cd06223">
    <property type="entry name" value="PRTases_typeI"/>
    <property type="match status" value="1"/>
</dbReference>
<dbReference type="GO" id="GO:0005524">
    <property type="term" value="F:ATP binding"/>
    <property type="evidence" value="ECO:0007669"/>
    <property type="project" value="InterPro"/>
</dbReference>
<accession>A0A2I0JTL4</accession>
<dbReference type="Pfam" id="PF14681">
    <property type="entry name" value="UPRTase"/>
    <property type="match status" value="2"/>
</dbReference>
<dbReference type="Pfam" id="PF00485">
    <property type="entry name" value="PRK"/>
    <property type="match status" value="1"/>
</dbReference>
<name>A0A2I0JTL4_PUNGR</name>
<evidence type="ECO:0000259" key="3">
    <source>
        <dbReference type="Pfam" id="PF14681"/>
    </source>
</evidence>
<dbReference type="Proteomes" id="UP000233551">
    <property type="component" value="Unassembled WGS sequence"/>
</dbReference>
<reference evidence="4 5" key="1">
    <citation type="submission" date="2017-11" db="EMBL/GenBank/DDBJ databases">
        <title>De-novo sequencing of pomegranate (Punica granatum L.) genome.</title>
        <authorList>
            <person name="Akparov Z."/>
            <person name="Amiraslanov A."/>
            <person name="Hajiyeva S."/>
            <person name="Abbasov M."/>
            <person name="Kaur K."/>
            <person name="Hamwieh A."/>
            <person name="Solovyev V."/>
            <person name="Salamov A."/>
            <person name="Braich B."/>
            <person name="Kosarev P."/>
            <person name="Mahmoud A."/>
            <person name="Hajiyev E."/>
            <person name="Babayeva S."/>
            <person name="Izzatullayeva V."/>
            <person name="Mammadov A."/>
            <person name="Mammadov A."/>
            <person name="Sharifova S."/>
            <person name="Ojaghi J."/>
            <person name="Eynullazada K."/>
            <person name="Bayramov B."/>
            <person name="Abdulazimova A."/>
            <person name="Shahmuradov I."/>
        </authorList>
    </citation>
    <scope>NUCLEOTIDE SEQUENCE [LARGE SCALE GENOMIC DNA]</scope>
    <source>
        <strain evidence="5">cv. AG2017</strain>
        <tissue evidence="4">Leaf</tissue>
    </source>
</reference>
<dbReference type="InterPro" id="IPR006083">
    <property type="entry name" value="PRK/URK"/>
</dbReference>
<dbReference type="EMBL" id="PGOL01001311">
    <property type="protein sequence ID" value="PKI59240.1"/>
    <property type="molecule type" value="Genomic_DNA"/>
</dbReference>
<evidence type="ECO:0000259" key="2">
    <source>
        <dbReference type="Pfam" id="PF00485"/>
    </source>
</evidence>
<dbReference type="Gene3D" id="3.40.50.300">
    <property type="entry name" value="P-loop containing nucleotide triphosphate hydrolases"/>
    <property type="match status" value="1"/>
</dbReference>
<protein>
    <submittedName>
        <fullName evidence="4">Uncharacterized protein</fullName>
    </submittedName>
</protein>
<dbReference type="InterPro" id="IPR027417">
    <property type="entry name" value="P-loop_NTPase"/>
</dbReference>